<keyword evidence="4" id="KW-0520">NAD</keyword>
<dbReference type="Pfam" id="PF01582">
    <property type="entry name" value="TIR"/>
    <property type="match status" value="1"/>
</dbReference>
<dbReference type="Gene3D" id="3.80.10.10">
    <property type="entry name" value="Ribonuclease Inhibitor"/>
    <property type="match status" value="3"/>
</dbReference>
<organism evidence="6 7">
    <name type="scientific">Populus trichocarpa</name>
    <name type="common">Western balsam poplar</name>
    <name type="synonym">Populus balsamifera subsp. trichocarpa</name>
    <dbReference type="NCBI Taxonomy" id="3694"/>
    <lineage>
        <taxon>Eukaryota</taxon>
        <taxon>Viridiplantae</taxon>
        <taxon>Streptophyta</taxon>
        <taxon>Embryophyta</taxon>
        <taxon>Tracheophyta</taxon>
        <taxon>Spermatophyta</taxon>
        <taxon>Magnoliopsida</taxon>
        <taxon>eudicotyledons</taxon>
        <taxon>Gunneridae</taxon>
        <taxon>Pentapetalae</taxon>
        <taxon>rosids</taxon>
        <taxon>fabids</taxon>
        <taxon>Malpighiales</taxon>
        <taxon>Salicaceae</taxon>
        <taxon>Saliceae</taxon>
        <taxon>Populus</taxon>
    </lineage>
</organism>
<evidence type="ECO:0000256" key="4">
    <source>
        <dbReference type="ARBA" id="ARBA00023027"/>
    </source>
</evidence>
<dbReference type="Pfam" id="PF23282">
    <property type="entry name" value="WHD_ROQ1"/>
    <property type="match status" value="1"/>
</dbReference>
<dbReference type="InterPro" id="IPR000157">
    <property type="entry name" value="TIR_dom"/>
</dbReference>
<protein>
    <recommendedName>
        <fullName evidence="5">TIR domain-containing protein</fullName>
    </recommendedName>
</protein>
<dbReference type="EMBL" id="CM009293">
    <property type="protein sequence ID" value="RQO89115.1"/>
    <property type="molecule type" value="Genomic_DNA"/>
</dbReference>
<dbReference type="Gene3D" id="1.10.8.430">
    <property type="entry name" value="Helical domain of apoptotic protease-activating factors"/>
    <property type="match status" value="1"/>
</dbReference>
<dbReference type="GO" id="GO:0006952">
    <property type="term" value="P:defense response"/>
    <property type="evidence" value="ECO:0007669"/>
    <property type="project" value="UniProtKB-KW"/>
</dbReference>
<dbReference type="Proteomes" id="UP000006729">
    <property type="component" value="Chromosome 4"/>
</dbReference>
<dbReference type="GO" id="GO:0043531">
    <property type="term" value="F:ADP binding"/>
    <property type="evidence" value="ECO:0007669"/>
    <property type="project" value="InterPro"/>
</dbReference>
<evidence type="ECO:0000313" key="6">
    <source>
        <dbReference type="EMBL" id="RQO89115.1"/>
    </source>
</evidence>
<dbReference type="InterPro" id="IPR027417">
    <property type="entry name" value="P-loop_NTPase"/>
</dbReference>
<dbReference type="PRINTS" id="PR00364">
    <property type="entry name" value="DISEASERSIST"/>
</dbReference>
<gene>
    <name evidence="6" type="ORF">POPTR_004G088500</name>
</gene>
<name>A0A3N7EZ10_POPTR</name>
<dbReference type="PANTHER" id="PTHR11017">
    <property type="entry name" value="LEUCINE-RICH REPEAT-CONTAINING PROTEIN"/>
    <property type="match status" value="1"/>
</dbReference>
<sequence length="1024" mass="115096">MASTPTITPSNWKYDVFLSFRGADTRNSFTSHLYKALCQNQIHAYIDYKLHGGEKIEPALLERIEESYISVVIFSENYADSTFCLRELSKILECMETKGQKVLPVFHQLDPSHVQDLTGSYGDAICKHESDCSSQEVESWRHASKEIANLKGWDSKVIRDETKLIEEIVSDIQKKLQHMPAPSIDSKRIIGMKSRVEDIESLLSFGSTGVLIVGIWGLGGIGKSTTAEAVYHRNSHKFEGHCFFRNVMAESHKHGLVHVLQEILREVLENKDLNIGTKVLPPYIKRMLQRKKVLIVLDDVNSSLDLRDLLGEDGLFGQGSRIIVTSRDWQVLINACEEDNIYEVKNLNEDDALELFSLHAFRQNNPIQGYTELSKSVVSCVEGIPLFLEALGASLYKKTSVEYWESKVAQLRTKIGEDIKKSLEMCFDELNQTEKKIFLDIACFFGWCRRDVLHQTLDLEERSGIDRLTDMCLIKIIDNRIWMHDMLQKLGRQIVHQENVDPRGRSRLWEAEDVYHVLTNHQGTGKVEAISLDMSATKEMNLSPTAFEGIYNLRLFDFHNPNSPDELTRIRLPRGLQFLSNGLRILYWYNYPLKSLPSNFCPEKLVELKMPCSQLEELWNECQPLENLKLMNLSYSSKLSLVNSDLSKVPNLEVLNLAWCCSLVKLPSSIKYCTRLTELDLRKCESLCTLPSSIGCLTQLVKLNLTHCKGLASLPYSICELKCLATLDLELCSELTSLPSSIGELESLVELNLGHCSKLSSLPNSIGELKCLARLYLGYCSKLTSLPDKIGELKYLKELKLHHCLALASLPNSIGELKSLDNLDFYYCLKLASFPDSIGELNCLATLDLKFCSKLASVPDSFGQLKCLSRLDLGYCSELASLPDSFGDLKCLSRLDLCYCLELASLPDSIGELKSLVELNLGYCSKLASLPDSIGKLKCLEMLDLNYCSKLASLPDSIGKLKSLVKLHLSSCSKLASLPDSIGKLKSLAELHLSSCLKLASLPDSIGELKCLPRLDLGYCLKLN</sequence>
<proteinExistence type="predicted"/>
<dbReference type="SMART" id="SM00255">
    <property type="entry name" value="TIR"/>
    <property type="match status" value="1"/>
</dbReference>
<evidence type="ECO:0000313" key="7">
    <source>
        <dbReference type="Proteomes" id="UP000006729"/>
    </source>
</evidence>
<dbReference type="GO" id="GO:0007165">
    <property type="term" value="P:signal transduction"/>
    <property type="evidence" value="ECO:0007669"/>
    <property type="project" value="InterPro"/>
</dbReference>
<reference evidence="6 7" key="1">
    <citation type="journal article" date="2006" name="Science">
        <title>The genome of black cottonwood, Populus trichocarpa (Torr. &amp; Gray).</title>
        <authorList>
            <person name="Tuskan G.A."/>
            <person name="Difazio S."/>
            <person name="Jansson S."/>
            <person name="Bohlmann J."/>
            <person name="Grigoriev I."/>
            <person name="Hellsten U."/>
            <person name="Putnam N."/>
            <person name="Ralph S."/>
            <person name="Rombauts S."/>
            <person name="Salamov A."/>
            <person name="Schein J."/>
            <person name="Sterck L."/>
            <person name="Aerts A."/>
            <person name="Bhalerao R.R."/>
            <person name="Bhalerao R.P."/>
            <person name="Blaudez D."/>
            <person name="Boerjan W."/>
            <person name="Brun A."/>
            <person name="Brunner A."/>
            <person name="Busov V."/>
            <person name="Campbell M."/>
            <person name="Carlson J."/>
            <person name="Chalot M."/>
            <person name="Chapman J."/>
            <person name="Chen G.L."/>
            <person name="Cooper D."/>
            <person name="Coutinho P.M."/>
            <person name="Couturier J."/>
            <person name="Covert S."/>
            <person name="Cronk Q."/>
            <person name="Cunningham R."/>
            <person name="Davis J."/>
            <person name="Degroeve S."/>
            <person name="Dejardin A."/>
            <person name="Depamphilis C."/>
            <person name="Detter J."/>
            <person name="Dirks B."/>
            <person name="Dubchak I."/>
            <person name="Duplessis S."/>
            <person name="Ehlting J."/>
            <person name="Ellis B."/>
            <person name="Gendler K."/>
            <person name="Goodstein D."/>
            <person name="Gribskov M."/>
            <person name="Grimwood J."/>
            <person name="Groover A."/>
            <person name="Gunter L."/>
            <person name="Hamberger B."/>
            <person name="Heinze B."/>
            <person name="Helariutta Y."/>
            <person name="Henrissat B."/>
            <person name="Holligan D."/>
            <person name="Holt R."/>
            <person name="Huang W."/>
            <person name="Islam-Faridi N."/>
            <person name="Jones S."/>
            <person name="Jones-Rhoades M."/>
            <person name="Jorgensen R."/>
            <person name="Joshi C."/>
            <person name="Kangasjarvi J."/>
            <person name="Karlsson J."/>
            <person name="Kelleher C."/>
            <person name="Kirkpatrick R."/>
            <person name="Kirst M."/>
            <person name="Kohler A."/>
            <person name="Kalluri U."/>
            <person name="Larimer F."/>
            <person name="Leebens-Mack J."/>
            <person name="Leple J.C."/>
            <person name="Locascio P."/>
            <person name="Lou Y."/>
            <person name="Lucas S."/>
            <person name="Martin F."/>
            <person name="Montanini B."/>
            <person name="Napoli C."/>
            <person name="Nelson D.R."/>
            <person name="Nelson C."/>
            <person name="Nieminen K."/>
            <person name="Nilsson O."/>
            <person name="Pereda V."/>
            <person name="Peter G."/>
            <person name="Philippe R."/>
            <person name="Pilate G."/>
            <person name="Poliakov A."/>
            <person name="Razumovskaya J."/>
            <person name="Richardson P."/>
            <person name="Rinaldi C."/>
            <person name="Ritland K."/>
            <person name="Rouze P."/>
            <person name="Ryaboy D."/>
            <person name="Schmutz J."/>
            <person name="Schrader J."/>
            <person name="Segerman B."/>
            <person name="Shin H."/>
            <person name="Siddiqui A."/>
            <person name="Sterky F."/>
            <person name="Terry A."/>
            <person name="Tsai C.J."/>
            <person name="Uberbacher E."/>
            <person name="Unneberg P."/>
            <person name="Vahala J."/>
            <person name="Wall K."/>
            <person name="Wessler S."/>
            <person name="Yang G."/>
            <person name="Yin T."/>
            <person name="Douglas C."/>
            <person name="Marra M."/>
            <person name="Sandberg G."/>
            <person name="Van de Peer Y."/>
            <person name="Rokhsar D."/>
        </authorList>
    </citation>
    <scope>NUCLEOTIDE SEQUENCE [LARGE SCALE GENOMIC DNA]</scope>
    <source>
        <strain evidence="7">cv. Nisqually</strain>
        <strain evidence="6">Nisqually-1</strain>
    </source>
</reference>
<dbReference type="InterPro" id="IPR042197">
    <property type="entry name" value="Apaf_helical"/>
</dbReference>
<dbReference type="SUPFAM" id="SSF52200">
    <property type="entry name" value="Toll/Interleukin receptor TIR domain"/>
    <property type="match status" value="1"/>
</dbReference>
<dbReference type="Gene3D" id="3.40.50.300">
    <property type="entry name" value="P-loop containing nucleotide triphosphate hydrolases"/>
    <property type="match status" value="1"/>
</dbReference>
<dbReference type="FunFam" id="3.40.50.10140:FF:000007">
    <property type="entry name" value="Disease resistance protein (TIR-NBS-LRR class)"/>
    <property type="match status" value="1"/>
</dbReference>
<evidence type="ECO:0000256" key="1">
    <source>
        <dbReference type="ARBA" id="ARBA00022614"/>
    </source>
</evidence>
<dbReference type="SUPFAM" id="SSF46785">
    <property type="entry name" value="Winged helix' DNA-binding domain"/>
    <property type="match status" value="1"/>
</dbReference>
<keyword evidence="7" id="KW-1185">Reference proteome</keyword>
<keyword evidence="3" id="KW-0611">Plant defense</keyword>
<accession>A0A3N7EZ10</accession>
<dbReference type="InterPro" id="IPR044974">
    <property type="entry name" value="Disease_R_plants"/>
</dbReference>
<dbReference type="AlphaFoldDB" id="A0A3N7EZ10"/>
<feature type="domain" description="TIR" evidence="5">
    <location>
        <begin position="12"/>
        <end position="176"/>
    </location>
</feature>
<evidence type="ECO:0000259" key="5">
    <source>
        <dbReference type="PROSITE" id="PS50104"/>
    </source>
</evidence>
<dbReference type="Gene3D" id="3.40.50.10140">
    <property type="entry name" value="Toll/interleukin-1 receptor homology (TIR) domain"/>
    <property type="match status" value="1"/>
</dbReference>
<dbReference type="GO" id="GO:0051707">
    <property type="term" value="P:response to other organism"/>
    <property type="evidence" value="ECO:0007669"/>
    <property type="project" value="UniProtKB-ARBA"/>
</dbReference>
<dbReference type="PROSITE" id="PS50104">
    <property type="entry name" value="TIR"/>
    <property type="match status" value="1"/>
</dbReference>
<dbReference type="Pfam" id="PF07725">
    <property type="entry name" value="LRR_3"/>
    <property type="match status" value="1"/>
</dbReference>
<dbReference type="PANTHER" id="PTHR11017:SF555">
    <property type="entry name" value="TIR-NBS-LRR RCT1-LIKE RESISTANCE PROTEIN"/>
    <property type="match status" value="1"/>
</dbReference>
<dbReference type="Pfam" id="PF00931">
    <property type="entry name" value="NB-ARC"/>
    <property type="match status" value="1"/>
</dbReference>
<evidence type="ECO:0000256" key="3">
    <source>
        <dbReference type="ARBA" id="ARBA00022821"/>
    </source>
</evidence>
<reference evidence="6" key="2">
    <citation type="submission" date="2017-07" db="EMBL/GenBank/DDBJ databases">
        <title>WGS assembly of Populus trichocarpa.</title>
        <authorList>
            <person name="Tuskan G."/>
            <person name="Difazio S."/>
            <person name="Jansson S."/>
            <person name="Bohlmann J."/>
            <person name="Grigoriev I."/>
            <person name="Hellsten U."/>
            <person name="Putnam N."/>
            <person name="Ralph S."/>
            <person name="Rombauts S."/>
            <person name="Salamov A."/>
            <person name="Schein J."/>
            <person name="Sterck L."/>
            <person name="Aerts A."/>
            <person name="Bhalerao R."/>
            <person name="Bhalerao R."/>
            <person name="Blaudez D."/>
            <person name="Boerjan W."/>
            <person name="Brun A."/>
            <person name="Brunner A."/>
            <person name="Busov V."/>
            <person name="Campbell M."/>
            <person name="Carlson J."/>
            <person name="Chalot M."/>
            <person name="Chapman J."/>
            <person name="Chen G."/>
            <person name="Cooper D."/>
            <person name="Coutinho P."/>
            <person name="Couturier J."/>
            <person name="Covert S."/>
            <person name="Cronk Q."/>
            <person name="Cunningham R."/>
            <person name="Davis J."/>
            <person name="Degroeve S."/>
            <person name="Dejardin A."/>
            <person name="Depamphilis C."/>
            <person name="Detter J."/>
            <person name="Dirks B."/>
            <person name="Dubchak I."/>
            <person name="Duplessis S."/>
            <person name="Ehlting J."/>
            <person name="Ellis B."/>
            <person name="Gendler K."/>
            <person name="Goodstein D."/>
            <person name="Gribskov M."/>
            <person name="Grimwood J."/>
            <person name="Groover A."/>
            <person name="Gunter L."/>
            <person name="Hamberger B."/>
            <person name="Heinze B."/>
            <person name="Helariutta Y."/>
            <person name="Henrissat B."/>
            <person name="Holligan D."/>
            <person name="Holt R."/>
            <person name="Huang W."/>
            <person name="Islam-Faridi N."/>
            <person name="Jones S."/>
            <person name="Jones-Rhoades M."/>
            <person name="Jorgensen R."/>
            <person name="Joshi C."/>
            <person name="Kangasjarvi J."/>
            <person name="Karlsson J."/>
            <person name="Kelleher C."/>
            <person name="Kirkpatrick R."/>
            <person name="Kirst M."/>
            <person name="Kohler A."/>
            <person name="Kalluri U."/>
            <person name="Larimer F."/>
            <person name="Leebens-Mack J."/>
            <person name="Leple J."/>
            <person name="Locascio P."/>
            <person name="Lou Y."/>
            <person name="Lucas S."/>
            <person name="Martin F."/>
            <person name="Montanini B."/>
            <person name="Napoli C."/>
            <person name="Nelson D."/>
            <person name="Nelson C."/>
            <person name="Nieminen K."/>
            <person name="Nilsson O."/>
            <person name="Pereda V."/>
            <person name="Peter G."/>
            <person name="Philippe R."/>
            <person name="Pilate G."/>
            <person name="Poliakov A."/>
            <person name="Razumovskaya J."/>
            <person name="Richardson P."/>
            <person name="Rinaldi C."/>
            <person name="Ritland K."/>
            <person name="Rouze P."/>
            <person name="Ryaboy D."/>
            <person name="Schmutz J."/>
            <person name="Schrader J."/>
            <person name="Segerman B."/>
            <person name="Shin H."/>
            <person name="Siddiqui A."/>
            <person name="Sterky F."/>
            <person name="Terry A."/>
            <person name="Tsai C."/>
            <person name="Uberbacher E."/>
            <person name="Unneberg P."/>
            <person name="Vahala J."/>
            <person name="Wall K."/>
            <person name="Wessler S."/>
            <person name="Yang G."/>
            <person name="Yin T."/>
            <person name="Douglas C."/>
            <person name="Marra M."/>
            <person name="Sandberg G."/>
            <person name="Van De Peer Y."/>
            <person name="Rokhsar D."/>
        </authorList>
    </citation>
    <scope>NUCLEOTIDE SEQUENCE</scope>
    <source>
        <strain evidence="6">Nisqually-1</strain>
    </source>
</reference>
<dbReference type="InterPro" id="IPR035897">
    <property type="entry name" value="Toll_tir_struct_dom_sf"/>
</dbReference>
<dbReference type="InterPro" id="IPR055414">
    <property type="entry name" value="LRR_R13L4/SHOC2-like"/>
</dbReference>
<keyword evidence="1" id="KW-0433">Leucine-rich repeat</keyword>
<dbReference type="EMBL" id="CM009293">
    <property type="protein sequence ID" value="RQO89116.1"/>
    <property type="molecule type" value="Genomic_DNA"/>
</dbReference>
<dbReference type="InterPro" id="IPR011713">
    <property type="entry name" value="Leu-rich_rpt_3"/>
</dbReference>
<dbReference type="InterPro" id="IPR002182">
    <property type="entry name" value="NB-ARC"/>
</dbReference>
<dbReference type="Pfam" id="PF23598">
    <property type="entry name" value="LRR_14"/>
    <property type="match status" value="2"/>
</dbReference>
<dbReference type="SUPFAM" id="SSF52540">
    <property type="entry name" value="P-loop containing nucleoside triphosphate hydrolases"/>
    <property type="match status" value="1"/>
</dbReference>
<dbReference type="InterPro" id="IPR032675">
    <property type="entry name" value="LRR_dom_sf"/>
</dbReference>
<evidence type="ECO:0000256" key="2">
    <source>
        <dbReference type="ARBA" id="ARBA00022737"/>
    </source>
</evidence>
<dbReference type="InterPro" id="IPR058192">
    <property type="entry name" value="WHD_ROQ1-like"/>
</dbReference>
<keyword evidence="2" id="KW-0677">Repeat</keyword>
<dbReference type="InterPro" id="IPR036390">
    <property type="entry name" value="WH_DNA-bd_sf"/>
</dbReference>
<dbReference type="SUPFAM" id="SSF52058">
    <property type="entry name" value="L domain-like"/>
    <property type="match status" value="2"/>
</dbReference>